<dbReference type="AlphaFoldDB" id="A0A543I2Y7"/>
<dbReference type="InterPro" id="IPR007048">
    <property type="entry name" value="IraD/Gp25-like"/>
</dbReference>
<evidence type="ECO:0000313" key="2">
    <source>
        <dbReference type="EMBL" id="TQM64942.1"/>
    </source>
</evidence>
<dbReference type="EMBL" id="VFPM01000001">
    <property type="protein sequence ID" value="TQM64942.1"/>
    <property type="molecule type" value="Genomic_DNA"/>
</dbReference>
<proteinExistence type="predicted"/>
<organism evidence="2 3">
    <name type="scientific">Humibacillus xanthopallidus</name>
    <dbReference type="NCBI Taxonomy" id="412689"/>
    <lineage>
        <taxon>Bacteria</taxon>
        <taxon>Bacillati</taxon>
        <taxon>Actinomycetota</taxon>
        <taxon>Actinomycetes</taxon>
        <taxon>Micrococcales</taxon>
        <taxon>Intrasporangiaceae</taxon>
        <taxon>Humibacillus</taxon>
    </lineage>
</organism>
<name>A0A543I2Y7_9MICO</name>
<reference evidence="2 3" key="1">
    <citation type="submission" date="2019-06" db="EMBL/GenBank/DDBJ databases">
        <title>Genome sequencing of plant associated microbes to promote plant fitness in Sorghum bicolor and Oryza sativa.</title>
        <authorList>
            <person name="Coleman-Derr D."/>
        </authorList>
    </citation>
    <scope>NUCLEOTIDE SEQUENCE [LARGE SCALE GENOMIC DNA]</scope>
    <source>
        <strain evidence="2 3">KV-663</strain>
    </source>
</reference>
<dbReference type="RefSeq" id="WP_141842513.1">
    <property type="nucleotide sequence ID" value="NZ_VFPM01000001.1"/>
</dbReference>
<keyword evidence="3" id="KW-1185">Reference proteome</keyword>
<sequence>MSSDVSPRRADARHHVGFPLRLDLRGRTSLADDDAYLAGLIEQVLFTSPGERVNRPDFGSGVARLVFAPSGDSLAESTQALVHGALQQWLGELIRVESVQVTAVDSRLEVVVEYLPLRATSPDQRRRVSVAGTGGPAGVGGVP</sequence>
<feature type="domain" description="IraD/Gp25-like" evidence="1">
    <location>
        <begin position="38"/>
        <end position="115"/>
    </location>
</feature>
<dbReference type="SUPFAM" id="SSF160719">
    <property type="entry name" value="gpW/gp25-like"/>
    <property type="match status" value="1"/>
</dbReference>
<dbReference type="Pfam" id="PF04965">
    <property type="entry name" value="GPW_gp25"/>
    <property type="match status" value="1"/>
</dbReference>
<protein>
    <recommendedName>
        <fullName evidence="1">IraD/Gp25-like domain-containing protein</fullName>
    </recommendedName>
</protein>
<accession>A0A543I2Y7</accession>
<evidence type="ECO:0000313" key="3">
    <source>
        <dbReference type="Proteomes" id="UP000316747"/>
    </source>
</evidence>
<comment type="caution">
    <text evidence="2">The sequence shown here is derived from an EMBL/GenBank/DDBJ whole genome shotgun (WGS) entry which is preliminary data.</text>
</comment>
<dbReference type="Proteomes" id="UP000316747">
    <property type="component" value="Unassembled WGS sequence"/>
</dbReference>
<dbReference type="Gene3D" id="3.10.450.40">
    <property type="match status" value="1"/>
</dbReference>
<dbReference type="OrthoDB" id="9802846at2"/>
<gene>
    <name evidence="2" type="ORF">FBY41_1324</name>
</gene>
<evidence type="ECO:0000259" key="1">
    <source>
        <dbReference type="Pfam" id="PF04965"/>
    </source>
</evidence>